<reference evidence="4 5" key="1">
    <citation type="journal article" date="2012" name="Genome Biol.">
        <title>Genome and low-iron response of an oceanic diatom adapted to chronic iron limitation.</title>
        <authorList>
            <person name="Lommer M."/>
            <person name="Specht M."/>
            <person name="Roy A.S."/>
            <person name="Kraemer L."/>
            <person name="Andreson R."/>
            <person name="Gutowska M.A."/>
            <person name="Wolf J."/>
            <person name="Bergner S.V."/>
            <person name="Schilhabel M.B."/>
            <person name="Klostermeier U.C."/>
            <person name="Beiko R.G."/>
            <person name="Rosenstiel P."/>
            <person name="Hippler M."/>
            <person name="Laroche J."/>
        </authorList>
    </citation>
    <scope>NUCLEOTIDE SEQUENCE [LARGE SCALE GENOMIC DNA]</scope>
    <source>
        <strain evidence="4 5">CCMP1005</strain>
    </source>
</reference>
<feature type="region of interest" description="Disordered" evidence="2">
    <location>
        <begin position="784"/>
        <end position="868"/>
    </location>
</feature>
<dbReference type="Proteomes" id="UP000266841">
    <property type="component" value="Unassembled WGS sequence"/>
</dbReference>
<evidence type="ECO:0000313" key="5">
    <source>
        <dbReference type="Proteomes" id="UP000266841"/>
    </source>
</evidence>
<feature type="compositionally biased region" description="Basic and acidic residues" evidence="2">
    <location>
        <begin position="1083"/>
        <end position="1093"/>
    </location>
</feature>
<feature type="region of interest" description="Disordered" evidence="2">
    <location>
        <begin position="528"/>
        <end position="550"/>
    </location>
</feature>
<feature type="compositionally biased region" description="Low complexity" evidence="2">
    <location>
        <begin position="1035"/>
        <end position="1052"/>
    </location>
</feature>
<comment type="caution">
    <text evidence="4">The sequence shown here is derived from an EMBL/GenBank/DDBJ whole genome shotgun (WGS) entry which is preliminary data.</text>
</comment>
<name>K0TQ73_THAOC</name>
<feature type="region of interest" description="Disordered" evidence="2">
    <location>
        <begin position="1034"/>
        <end position="1157"/>
    </location>
</feature>
<dbReference type="GO" id="GO:0004190">
    <property type="term" value="F:aspartic-type endopeptidase activity"/>
    <property type="evidence" value="ECO:0007669"/>
    <property type="project" value="UniProtKB-KW"/>
</dbReference>
<evidence type="ECO:0000313" key="4">
    <source>
        <dbReference type="EMBL" id="EJK75547.1"/>
    </source>
</evidence>
<dbReference type="InterPro" id="IPR018790">
    <property type="entry name" value="DUF2358"/>
</dbReference>
<feature type="compositionally biased region" description="Polar residues" evidence="2">
    <location>
        <begin position="534"/>
        <end position="544"/>
    </location>
</feature>
<evidence type="ECO:0000256" key="2">
    <source>
        <dbReference type="SAM" id="MobiDB-lite"/>
    </source>
</evidence>
<feature type="region of interest" description="Disordered" evidence="2">
    <location>
        <begin position="754"/>
        <end position="773"/>
    </location>
</feature>
<dbReference type="InterPro" id="IPR001584">
    <property type="entry name" value="Integrase_cat-core"/>
</dbReference>
<proteinExistence type="predicted"/>
<feature type="compositionally biased region" description="Polar residues" evidence="2">
    <location>
        <begin position="2500"/>
        <end position="2509"/>
    </location>
</feature>
<dbReference type="SUPFAM" id="SSF56672">
    <property type="entry name" value="DNA/RNA polymerases"/>
    <property type="match status" value="1"/>
</dbReference>
<protein>
    <recommendedName>
        <fullName evidence="3">Integrase catalytic domain-containing protein</fullName>
    </recommendedName>
</protein>
<dbReference type="GO" id="GO:0003676">
    <property type="term" value="F:nucleic acid binding"/>
    <property type="evidence" value="ECO:0007669"/>
    <property type="project" value="InterPro"/>
</dbReference>
<dbReference type="InterPro" id="IPR012337">
    <property type="entry name" value="RNaseH-like_sf"/>
</dbReference>
<dbReference type="InterPro" id="IPR032710">
    <property type="entry name" value="NTF2-like_dom_sf"/>
</dbReference>
<dbReference type="Pfam" id="PF07727">
    <property type="entry name" value="RVT_2"/>
    <property type="match status" value="1"/>
</dbReference>
<accession>K0TQ73</accession>
<dbReference type="eggNOG" id="KOG0017">
    <property type="taxonomic scope" value="Eukaryota"/>
</dbReference>
<keyword evidence="5" id="KW-1185">Reference proteome</keyword>
<keyword evidence="1" id="KW-0645">Protease</keyword>
<dbReference type="PANTHER" id="PTHR34123:SF3">
    <property type="entry name" value="SNOAL-LIKE DOMAIN-CONTAINING PROTEIN"/>
    <property type="match status" value="1"/>
</dbReference>
<feature type="compositionally biased region" description="Polar residues" evidence="2">
    <location>
        <begin position="810"/>
        <end position="820"/>
    </location>
</feature>
<evidence type="ECO:0000259" key="3">
    <source>
        <dbReference type="PROSITE" id="PS50994"/>
    </source>
</evidence>
<feature type="compositionally biased region" description="Gly residues" evidence="2">
    <location>
        <begin position="285"/>
        <end position="303"/>
    </location>
</feature>
<gene>
    <name evidence="4" type="ORF">THAOC_02727</name>
</gene>
<evidence type="ECO:0000256" key="1">
    <source>
        <dbReference type="ARBA" id="ARBA00022750"/>
    </source>
</evidence>
<dbReference type="InterPro" id="IPR043502">
    <property type="entry name" value="DNA/RNA_pol_sf"/>
</dbReference>
<keyword evidence="1" id="KW-0064">Aspartyl protease</keyword>
<dbReference type="InterPro" id="IPR013103">
    <property type="entry name" value="RVT_2"/>
</dbReference>
<sequence>MNPSLPGMPVAQSTDAPSHVEPQDTASTSYEVLVVVQPLVDGDLRVAFILEPNPAASIGRAFDAIVRYYRAHPECTSALEVVEGQPATWAASQGVEHADIVFMDESAYGTYGDVIDAGLDLLDQDKEEQAKLQARLARLSAPTAADPHAVPRGLPANVTTRRPRVDAAASLLGGFGNVTASVGGGHGTGIPLQVETNAQGAIATGRDDVSAISAAAASAAVGRRSHAAFTARPAFQGGSAPMQRRQLSAIQGGSAPLPRRQLQPASAQPAGGAASAPPLRPAPTPGGGGGGSGGSSSGSGGSGSTSVTSPASHDVDKVIKISNSVQKAFATFKQITSEEHLLAWISQYKLQCSMYDMMGEDISIHTMVGDDTVFKSTAENKVWGAMWFSILSSLCSTRSNPLASRIDRMINNGEQGAEALTELQRHYLGESTKLRSLKQLDNLLFMTFEKDQQRIQFVIKMTDLMDSLQLQIPSLEFSQIIRVFLCLRALDRPFVKKLREVLVLTKEKIEDLDIDRLKALINQQESLGLDFNSPDPQSPSSNHADSGGDGPAKDWAAGVAILSQCPQAEKEEKLKLSLKGNAPCLICFPSSSTKPKDAKHAAAQCPLLRTLGYTVVGCDGRGRPNNTMARVKEIDTLKKENESLKAQLKAAKAASANKATKENEPEEETPLSGFSAAAEAVVEDKKWSEVVTSSQGDSAFDSAFEDHADCGAGDRGHIIELPVAICRQLQGGVTPSRAAEADWKYIDARRHRGSTLDPKLSTGPSVAPQSSQHLPISGATAAVASKNENARRHRGSALDPKLSTGPRVAPQSSQHLTRSGATAAVDYEYDDARRRRGSVLDPKLSTGPRVASPSSQHTTTTLGGSRRGLPRIIKQLISNPAAHSIPASIEPTLSPSTEVVVADSGATDHMFPDRSAFVSYTPESSTRVKMGNNSFIPVLGRGTAVIALNGRLVLVRDALHVPGLRLPLYSLRAHLNQPGCCFIGLPATFDASSSMHVCFPDFALQVDLSRDCYLAYRPVGDTVEPSDLAYNHPCSSQVSAQPASTTTTSSDSIPGPTLIPLDDDASATSDGGPALDAGPSRLPSDDETRRSSTEDGGPEVTEAGPSLRLGAADTGSGSAEPLPDIPEMAQEWFCPSSTKHDPQSRVSKLSEASESTKRPVLTLQDIEDMKKQVKSMTRLLSSLSESELIEKFHTDTTLVDSPSDPASKSKVRFLSQASPDEILKHIHRGGSFVKVRPCDKASPSDTKSTFSEAELHVLHGGRSWKNYRHITDVSKNGQLISTGADFPRSLGSEATLARPKRGSAIDPEQFAYLDYVHVDVAFGDCVSVGGYSYSLIFVDRATRYNWAFGLKDLSSASVLSAFLKFKGAAGRFAQEFRSDCDTKLFGTAIKEHLLKNESDIVGATEGRQSSNGLVESHWKTMVRMARAFLTEKQMPRTFWFFAIVEAARRMNTIPGKYKGKLASPFVLVHGEGQDARTWFPLFSICYFNHSKDNTPSGPVKRSKHQSQTMDGIAIGRSVSNNGLLVYNPRTKKIYEAKGSYRLDSYRLPCSMYSSIKYDGGLFCSLLRDGNPPMEEKYPPGTRVERLDKSTMILRSGTVMDIPLTSAPTGDRQSDVRYSIQFDDGTYDSVPLSQMADIIPKPPVVADEGNNSSGLPPFLQPGQKITYEQDGQYVKGYLDFEDGVYYFGTKSHPLRRRFDTRTSIPNLRTQWADLCSQGILIPGHSAHSFLRTSTHASSSSTCDTFANLVSAVNLAKDCPASLMRALADSHPDREVWLQSYYEEKDGIESLGTFQRITAQQYRALREKGGPQALPSMCVLTIKRDENLMPLRAKSRIVVLGNHEERVWSKADKFAPVLRFDSLRFLTSLAVEKRRRLKQGDCKNAFCQGELPPEELTIIRPPPGDPDATKDEYWVLKKTLYGLRRSPRHWFLKIDGILKSMGLQPNRHDPCLYSGFLRDPSDPSAPISTVPITLGLYVDDFVYFSESDEVERRFERLLESSVKVDFMGPVEWFLGIHFTWHATPSSLKVHLHQTGFAANLVERHGMHIKAPTPGATPYRAGFPIDSIAVESKLDPDSPAMRARREKYQSIVGGIGWLVNCTRPDLAPVHTFLASYSNMPSQGHLNAAKYALHYIHSTVDHGISFSSGETGEMHVNIHFPDSSDLEAYTDARPPVAGQTPTMYSDACWGGQYGNVVPDGTPLELFKYRSLSGLIVFRCGGPVSWKAIRQDQTALSSCEAEIMATNEASKRAVDLRNLAEGMLDIGYVLSDLDEATVVYNDNEGCVNWAHNMTTKQIRHMSLRDNRVREWVQEDGSLNVVHIAGKLNLADIFTKEMKDGAQFRRLRDAFMSSHSQFIDDAVESLRRTYSSADNVQLAAFAASSTGLSPVPAVLDDYLSVLTTLPALQSSASVSHLSSAGRSLLSREQQWVPDIGGFDILIAMGDHSRRRRLLMAFPLSVPLGAGAFSPAARGAFLPTPSAFASSRVTDDPTASQSRSIRRTSPAAMQSTLTSTSVEGGGLEELLDRWYEDSSAIKCPFWRRRAADVIDDCSMLMQFLIIRHKSLPFVSDLLLGGGDDAGRTAAREQRAFTAPGCKPLGRHIKRSADGSVQKTRGLSIGEVEERIRNDWVGGHSRDVGYYITGRLNSMIYRDDCLFSGPDPDMPVKGLRKYLSAASQLFDPRKSSAELLSIKSDEDECVVEVAWRLGGVIMLPWHPTVEPWTGTTRYHVGTDGLIYHHEEAWDISVWRAFAGALYPESRAWPIWD</sequence>
<dbReference type="Gene3D" id="3.30.420.10">
    <property type="entry name" value="Ribonuclease H-like superfamily/Ribonuclease H"/>
    <property type="match status" value="1"/>
</dbReference>
<organism evidence="4 5">
    <name type="scientific">Thalassiosira oceanica</name>
    <name type="common">Marine diatom</name>
    <dbReference type="NCBI Taxonomy" id="159749"/>
    <lineage>
        <taxon>Eukaryota</taxon>
        <taxon>Sar</taxon>
        <taxon>Stramenopiles</taxon>
        <taxon>Ochrophyta</taxon>
        <taxon>Bacillariophyta</taxon>
        <taxon>Coscinodiscophyceae</taxon>
        <taxon>Thalassiosirophycidae</taxon>
        <taxon>Thalassiosirales</taxon>
        <taxon>Thalassiosiraceae</taxon>
        <taxon>Thalassiosira</taxon>
    </lineage>
</organism>
<feature type="region of interest" description="Disordered" evidence="2">
    <location>
        <begin position="654"/>
        <end position="673"/>
    </location>
</feature>
<dbReference type="InterPro" id="IPR054722">
    <property type="entry name" value="PolX-like_BBD"/>
</dbReference>
<feature type="compositionally biased region" description="Low complexity" evidence="2">
    <location>
        <begin position="264"/>
        <end position="277"/>
    </location>
</feature>
<dbReference type="Pfam" id="PF22936">
    <property type="entry name" value="Pol_BBD"/>
    <property type="match status" value="1"/>
</dbReference>
<feature type="domain" description="Integrase catalytic" evidence="3">
    <location>
        <begin position="1303"/>
        <end position="1472"/>
    </location>
</feature>
<keyword evidence="1" id="KW-0378">Hydrolase</keyword>
<dbReference type="PANTHER" id="PTHR34123">
    <property type="entry name" value="OS04G0578200 PROTEIN"/>
    <property type="match status" value="1"/>
</dbReference>
<dbReference type="SUPFAM" id="SSF54427">
    <property type="entry name" value="NTF2-like"/>
    <property type="match status" value="1"/>
</dbReference>
<dbReference type="CDD" id="cd09272">
    <property type="entry name" value="RNase_HI_RT_Ty1"/>
    <property type="match status" value="1"/>
</dbReference>
<feature type="compositionally biased region" description="Polar residues" evidence="2">
    <location>
        <begin position="2478"/>
        <end position="2492"/>
    </location>
</feature>
<dbReference type="OrthoDB" id="348976at2759"/>
<feature type="compositionally biased region" description="Polar residues" evidence="2">
    <location>
        <begin position="1144"/>
        <end position="1153"/>
    </location>
</feature>
<dbReference type="PROSITE" id="PS50994">
    <property type="entry name" value="INTEGRASE"/>
    <property type="match status" value="1"/>
</dbReference>
<dbReference type="EMBL" id="AGNL01002873">
    <property type="protein sequence ID" value="EJK75547.1"/>
    <property type="molecule type" value="Genomic_DNA"/>
</dbReference>
<feature type="region of interest" description="Disordered" evidence="2">
    <location>
        <begin position="254"/>
        <end position="311"/>
    </location>
</feature>
<dbReference type="Pfam" id="PF10184">
    <property type="entry name" value="DUF2358"/>
    <property type="match status" value="1"/>
</dbReference>
<dbReference type="SUPFAM" id="SSF53098">
    <property type="entry name" value="Ribonuclease H-like"/>
    <property type="match status" value="1"/>
</dbReference>
<feature type="region of interest" description="Disordered" evidence="2">
    <location>
        <begin position="2478"/>
        <end position="2509"/>
    </location>
</feature>
<dbReference type="InterPro" id="IPR036397">
    <property type="entry name" value="RNaseH_sf"/>
</dbReference>
<feature type="region of interest" description="Disordered" evidence="2">
    <location>
        <begin position="1"/>
        <end position="24"/>
    </location>
</feature>
<feature type="compositionally biased region" description="Polar residues" evidence="2">
    <location>
        <begin position="762"/>
        <end position="773"/>
    </location>
</feature>
<dbReference type="GO" id="GO:0015074">
    <property type="term" value="P:DNA integration"/>
    <property type="evidence" value="ECO:0007669"/>
    <property type="project" value="InterPro"/>
</dbReference>